<keyword evidence="5 15" id="KW-0347">Helicase</keyword>
<dbReference type="GO" id="GO:0004386">
    <property type="term" value="F:helicase activity"/>
    <property type="evidence" value="ECO:0007669"/>
    <property type="project" value="UniProtKB-KW"/>
</dbReference>
<feature type="coiled-coil region" evidence="10">
    <location>
        <begin position="978"/>
        <end position="1005"/>
    </location>
</feature>
<evidence type="ECO:0000256" key="5">
    <source>
        <dbReference type="ARBA" id="ARBA00022806"/>
    </source>
</evidence>
<comment type="subcellular location">
    <subcellularLocation>
        <location evidence="1">Nucleus</location>
    </subcellularLocation>
</comment>
<dbReference type="SUPFAM" id="SSF52540">
    <property type="entry name" value="P-loop containing nucleoside triphosphate hydrolases"/>
    <property type="match status" value="2"/>
</dbReference>
<keyword evidence="4" id="KW-0378">Hydrolase</keyword>
<organism evidence="15 16">
    <name type="scientific">Entamoeba histolytica</name>
    <dbReference type="NCBI Taxonomy" id="5759"/>
    <lineage>
        <taxon>Eukaryota</taxon>
        <taxon>Amoebozoa</taxon>
        <taxon>Evosea</taxon>
        <taxon>Archamoebae</taxon>
        <taxon>Mastigamoebida</taxon>
        <taxon>Entamoebidae</taxon>
        <taxon>Entamoeba</taxon>
    </lineage>
</organism>
<evidence type="ECO:0000256" key="8">
    <source>
        <dbReference type="ARBA" id="ARBA00023125"/>
    </source>
</evidence>
<feature type="compositionally biased region" description="Acidic residues" evidence="11">
    <location>
        <begin position="45"/>
        <end position="59"/>
    </location>
</feature>
<feature type="domain" description="Chromo" evidence="12">
    <location>
        <begin position="286"/>
        <end position="348"/>
    </location>
</feature>
<feature type="domain" description="Helicase C-terminal" evidence="14">
    <location>
        <begin position="674"/>
        <end position="830"/>
    </location>
</feature>
<dbReference type="GO" id="GO:0003677">
    <property type="term" value="F:DNA binding"/>
    <property type="evidence" value="ECO:0007669"/>
    <property type="project" value="UniProtKB-KW"/>
</dbReference>
<feature type="domain" description="Chromo" evidence="12">
    <location>
        <begin position="185"/>
        <end position="231"/>
    </location>
</feature>
<feature type="compositionally biased region" description="Basic and acidic residues" evidence="11">
    <location>
        <begin position="87"/>
        <end position="100"/>
    </location>
</feature>
<keyword evidence="7" id="KW-0156">Chromatin regulator</keyword>
<evidence type="ECO:0000259" key="13">
    <source>
        <dbReference type="PROSITE" id="PS51192"/>
    </source>
</evidence>
<dbReference type="PANTHER" id="PTHR45623">
    <property type="entry name" value="CHROMODOMAIN-HELICASE-DNA-BINDING PROTEIN 3-RELATED-RELATED"/>
    <property type="match status" value="1"/>
</dbReference>
<evidence type="ECO:0000256" key="6">
    <source>
        <dbReference type="ARBA" id="ARBA00022840"/>
    </source>
</evidence>
<keyword evidence="6" id="KW-0067">ATP-binding</keyword>
<dbReference type="SMART" id="SM01176">
    <property type="entry name" value="DUF4208"/>
    <property type="match status" value="1"/>
</dbReference>
<dbReference type="InterPro" id="IPR000953">
    <property type="entry name" value="Chromo/chromo_shadow_dom"/>
</dbReference>
<dbReference type="VEuPathDB" id="AmoebaDB:KM1_046210"/>
<evidence type="ECO:0000259" key="12">
    <source>
        <dbReference type="PROSITE" id="PS50013"/>
    </source>
</evidence>
<keyword evidence="3" id="KW-0547">Nucleotide-binding</keyword>
<dbReference type="Pfam" id="PF00176">
    <property type="entry name" value="SNF2-rel_dom"/>
    <property type="match status" value="1"/>
</dbReference>
<dbReference type="FunFam" id="3.40.50.10810:FF:000005">
    <property type="entry name" value="Photoperiod-independent early flowering 1"/>
    <property type="match status" value="1"/>
</dbReference>
<dbReference type="VEuPathDB" id="AmoebaDB:EHI8A_050790"/>
<keyword evidence="9" id="KW-0539">Nucleus</keyword>
<evidence type="ECO:0000256" key="3">
    <source>
        <dbReference type="ARBA" id="ARBA00022741"/>
    </source>
</evidence>
<dbReference type="GO" id="GO:0000785">
    <property type="term" value="C:chromatin"/>
    <property type="evidence" value="ECO:0007669"/>
    <property type="project" value="TreeGrafter"/>
</dbReference>
<dbReference type="SMART" id="SM00487">
    <property type="entry name" value="DEXDc"/>
    <property type="match status" value="1"/>
</dbReference>
<dbReference type="VEuPathDB" id="AmoebaDB:KM1_046200"/>
<reference evidence="15 16" key="1">
    <citation type="submission" date="2016-05" db="EMBL/GenBank/DDBJ databases">
        <title>First whole genome sequencing of Entamoeba histolytica HM1:IMSS-clone-6.</title>
        <authorList>
            <person name="Mukherjee Avik.K."/>
            <person name="Izumyama S."/>
            <person name="Nakada-Tsukui K."/>
            <person name="Nozaki T."/>
        </authorList>
    </citation>
    <scope>NUCLEOTIDE SEQUENCE [LARGE SCALE GENOMIC DNA]</scope>
    <source>
        <strain evidence="15 16">HM1:IMSS clone 6</strain>
    </source>
</reference>
<dbReference type="Pfam" id="PF00271">
    <property type="entry name" value="Helicase_C"/>
    <property type="match status" value="1"/>
</dbReference>
<dbReference type="PROSITE" id="PS51194">
    <property type="entry name" value="HELICASE_CTER"/>
    <property type="match status" value="1"/>
</dbReference>
<dbReference type="InterPro" id="IPR027417">
    <property type="entry name" value="P-loop_NTPase"/>
</dbReference>
<gene>
    <name evidence="15" type="ORF">CL6EHI_141900</name>
</gene>
<feature type="region of interest" description="Disordered" evidence="11">
    <location>
        <begin position="1"/>
        <end position="132"/>
    </location>
</feature>
<dbReference type="GO" id="GO:0003682">
    <property type="term" value="F:chromatin binding"/>
    <property type="evidence" value="ECO:0007669"/>
    <property type="project" value="TreeGrafter"/>
</dbReference>
<dbReference type="InterPro" id="IPR016197">
    <property type="entry name" value="Chromo-like_dom_sf"/>
</dbReference>
<dbReference type="GO" id="GO:0005524">
    <property type="term" value="F:ATP binding"/>
    <property type="evidence" value="ECO:0007669"/>
    <property type="project" value="UniProtKB-KW"/>
</dbReference>
<dbReference type="InterPro" id="IPR023780">
    <property type="entry name" value="Chromo_domain"/>
</dbReference>
<dbReference type="PROSITE" id="PS50013">
    <property type="entry name" value="CHROMO_2"/>
    <property type="match status" value="2"/>
</dbReference>
<keyword evidence="8 15" id="KW-0238">DNA-binding</keyword>
<feature type="compositionally biased region" description="Acidic residues" evidence="11">
    <location>
        <begin position="101"/>
        <end position="112"/>
    </location>
</feature>
<evidence type="ECO:0000256" key="4">
    <source>
        <dbReference type="ARBA" id="ARBA00022801"/>
    </source>
</evidence>
<feature type="coiled-coil region" evidence="10">
    <location>
        <begin position="1130"/>
        <end position="1157"/>
    </location>
</feature>
<dbReference type="CDD" id="cd18659">
    <property type="entry name" value="CD2_tandem"/>
    <property type="match status" value="1"/>
</dbReference>
<dbReference type="Gene3D" id="3.40.50.10810">
    <property type="entry name" value="Tandem AAA-ATPase domain"/>
    <property type="match status" value="1"/>
</dbReference>
<sequence>MNSPVHPKVERRITLLETEEENSNGMSEDEKKEEIESSDESISVDMDEESGDNDEDDVNVQETISTKKEKGLKVQEELGIGNPVVRHLRERDQTKTRVPVEADDGNMSEEYVEEKQDSESEELEKEESEKEEELILERPKTRLRERKNIGMIDFDREFEGSFKVSKKKKITTPVKAYSPISYLRDTIDKVLDYRNKNGKEIGFEEILNFDFENNAEFEIKWMNFSYRHNTWINFEESIEMKGLLKVKNFIKNIKKQAELYIGAPKEDIEAINVEMESQKEVIEGYKNVERIIDEQEGPDKQLMYFVKWVGLQYGECSWEKESDLREENDLKEIEKYHKRIKEWEEKKRCTPLPRKFIKFVEGPEVKNKLRDYQIEGVNWITYAFSQNTNVILADEMGLGKTVQTITFIRHLYDNYNIIGPFLVIVPLSTISNWSKEFNKWAPKLNCVVYTGDGESRAIIRKTEMFGNKKGTIKFNVLLTSFELVIKDQDVFNQFHWKYTVVDEAHRLKNNEGQLYEVLMRTTTENKLLITGTPLQNTLKELWSLLHFLHPKKFISFEEFEKTYSVEGTEEINKIHNELKPYLLRRMKKDVEKSLPPKKERILRVELSPIQKQYYRWIITKNSDALKKAVQQQKTSLMNICMELKKLCNHPILINELMNSENEENLIQSCGKMILLDKLLVKLKETGHRVLIFSQMVRMLDVLSNYLHFRGFNYQRLDGAMGREARQRAMDHFNAKDSTDFVFLLSTRAGGLGINLTTADTVIIYDSDWNPQNDLQAQARCHRIGQEKTVNIYRLATEGTIEEKILLSAKKKLVLDHLIIQTMEKKGKKNGNELFDKSELQKILQFGAQDIFNKDNGERKEVNIDEILERADVEEGKEESSGVNDLLGAFNVENFAISGGNNVNEFWNSVITQQDKEEARKLDEQILGVISKPKEEKEKNERKKRKIIEEVDEKIVRGVLRGMKRFGFARIDDIMTIVRSSYKKQNDNLEEIVRNLMERIINACSKLDSKGGNVRELEMYVEGIKFLPFELVTKNEEMKTIGILVKYMKRHNNQLPFEIKKPQWANGFEWKNEYDQQIVLAVQKNGVGVWSELKKDENSGIDKILAAGATITHIQRRAETIIREGKDLIRRKKVHKEKRKEIRNKKKAEEEKKEEEWKKGMNQKVILEKMNDVKEQIKKLKYIKTHPNLEEKMKQDKTEKYIREIGKFIEQSDEDENIKKQMWYFVSTYTNLTPHEVIEIGTEQHYRKRNQTKGDYLDKRGLN</sequence>
<evidence type="ECO:0000256" key="11">
    <source>
        <dbReference type="SAM" id="MobiDB-lite"/>
    </source>
</evidence>
<dbReference type="PANTHER" id="PTHR45623:SF14">
    <property type="entry name" value="CHROMODOMAIN-HELICASE-DNA-BINDING PROTEIN 1"/>
    <property type="match status" value="1"/>
</dbReference>
<evidence type="ECO:0000256" key="1">
    <source>
        <dbReference type="ARBA" id="ARBA00004123"/>
    </source>
</evidence>
<dbReference type="CDD" id="cd18660">
    <property type="entry name" value="CD1_tandem"/>
    <property type="match status" value="1"/>
</dbReference>
<dbReference type="InterPro" id="IPR014001">
    <property type="entry name" value="Helicase_ATP-bd"/>
</dbReference>
<dbReference type="InterPro" id="IPR049730">
    <property type="entry name" value="SNF2/RAD54-like_C"/>
</dbReference>
<proteinExistence type="predicted"/>
<dbReference type="CDD" id="cd18793">
    <property type="entry name" value="SF2_C_SNF"/>
    <property type="match status" value="1"/>
</dbReference>
<evidence type="ECO:0000313" key="15">
    <source>
        <dbReference type="EMBL" id="GAT92908.1"/>
    </source>
</evidence>
<dbReference type="InterPro" id="IPR025260">
    <property type="entry name" value="CHD1-like_C"/>
</dbReference>
<dbReference type="Pfam" id="PF00385">
    <property type="entry name" value="Chromo"/>
    <property type="match status" value="1"/>
</dbReference>
<accession>A0A5K1VP47</accession>
<dbReference type="Gene3D" id="3.40.50.300">
    <property type="entry name" value="P-loop containing nucleotide triphosphate hydrolases"/>
    <property type="match status" value="1"/>
</dbReference>
<evidence type="ECO:0000256" key="2">
    <source>
        <dbReference type="ARBA" id="ARBA00022737"/>
    </source>
</evidence>
<dbReference type="OMA" id="EMYANST"/>
<dbReference type="Gene3D" id="1.10.10.60">
    <property type="entry name" value="Homeodomain-like"/>
    <property type="match status" value="1"/>
</dbReference>
<dbReference type="GO" id="GO:0034728">
    <property type="term" value="P:nucleosome organization"/>
    <property type="evidence" value="ECO:0007669"/>
    <property type="project" value="TreeGrafter"/>
</dbReference>
<dbReference type="Pfam" id="PF13907">
    <property type="entry name" value="CHD1-like_C"/>
    <property type="match status" value="1"/>
</dbReference>
<dbReference type="SMART" id="SM00490">
    <property type="entry name" value="HELICc"/>
    <property type="match status" value="1"/>
</dbReference>
<evidence type="ECO:0000256" key="9">
    <source>
        <dbReference type="ARBA" id="ARBA00023242"/>
    </source>
</evidence>
<dbReference type="GO" id="GO:0042393">
    <property type="term" value="F:histone binding"/>
    <property type="evidence" value="ECO:0007669"/>
    <property type="project" value="TreeGrafter"/>
</dbReference>
<dbReference type="VEuPathDB" id="AmoebaDB:EHI7A_006420"/>
<dbReference type="VEuPathDB" id="AmoebaDB:EHI_141900"/>
<dbReference type="InterPro" id="IPR001650">
    <property type="entry name" value="Helicase_C-like"/>
</dbReference>
<protein>
    <submittedName>
        <fullName evidence="15">Chromodomain-helicase-DNA-binding protein putative</fullName>
    </submittedName>
</protein>
<dbReference type="Proteomes" id="UP000078387">
    <property type="component" value="Unassembled WGS sequence"/>
</dbReference>
<dbReference type="GO" id="GO:0140658">
    <property type="term" value="F:ATP-dependent chromatin remodeler activity"/>
    <property type="evidence" value="ECO:0007669"/>
    <property type="project" value="TreeGrafter"/>
</dbReference>
<dbReference type="InterPro" id="IPR000330">
    <property type="entry name" value="SNF2_N"/>
</dbReference>
<dbReference type="InterPro" id="IPR038718">
    <property type="entry name" value="SNF2-like_sf"/>
</dbReference>
<feature type="domain" description="Helicase ATP-binding" evidence="13">
    <location>
        <begin position="381"/>
        <end position="551"/>
    </location>
</feature>
<name>A0A5K1VP47_ENTHI</name>
<dbReference type="GO" id="GO:0005634">
    <property type="term" value="C:nucleus"/>
    <property type="evidence" value="ECO:0007669"/>
    <property type="project" value="UniProtKB-SubCell"/>
</dbReference>
<keyword evidence="2" id="KW-0677">Repeat</keyword>
<dbReference type="EMBL" id="BDEQ01000001">
    <property type="protein sequence ID" value="GAT92908.1"/>
    <property type="molecule type" value="Genomic_DNA"/>
</dbReference>
<dbReference type="Gene3D" id="2.40.50.40">
    <property type="match status" value="2"/>
</dbReference>
<evidence type="ECO:0000259" key="14">
    <source>
        <dbReference type="PROSITE" id="PS51194"/>
    </source>
</evidence>
<feature type="compositionally biased region" description="Basic and acidic residues" evidence="11">
    <location>
        <begin position="65"/>
        <end position="76"/>
    </location>
</feature>
<evidence type="ECO:0000256" key="7">
    <source>
        <dbReference type="ARBA" id="ARBA00022853"/>
    </source>
</evidence>
<comment type="caution">
    <text evidence="15">The sequence shown here is derived from an EMBL/GenBank/DDBJ whole genome shotgun (WGS) entry which is preliminary data.</text>
</comment>
<keyword evidence="10" id="KW-0175">Coiled coil</keyword>
<dbReference type="SMART" id="SM00298">
    <property type="entry name" value="CHROMO"/>
    <property type="match status" value="2"/>
</dbReference>
<dbReference type="GO" id="GO:0016887">
    <property type="term" value="F:ATP hydrolysis activity"/>
    <property type="evidence" value="ECO:0007669"/>
    <property type="project" value="TreeGrafter"/>
</dbReference>
<evidence type="ECO:0000256" key="10">
    <source>
        <dbReference type="SAM" id="Coils"/>
    </source>
</evidence>
<dbReference type="SUPFAM" id="SSF54160">
    <property type="entry name" value="Chromo domain-like"/>
    <property type="match status" value="2"/>
</dbReference>
<dbReference type="VEuPathDB" id="AmoebaDB:EHI5A_035590"/>
<dbReference type="AlphaFoldDB" id="A0A5K1VP47"/>
<feature type="compositionally biased region" description="Acidic residues" evidence="11">
    <location>
        <begin position="119"/>
        <end position="132"/>
    </location>
</feature>
<evidence type="ECO:0000313" key="16">
    <source>
        <dbReference type="Proteomes" id="UP000078387"/>
    </source>
</evidence>
<dbReference type="PROSITE" id="PS51192">
    <property type="entry name" value="HELICASE_ATP_BIND_1"/>
    <property type="match status" value="1"/>
</dbReference>